<proteinExistence type="predicted"/>
<dbReference type="PANTHER" id="PTHR16222:SF17">
    <property type="entry name" value="SELENOPROTEIN J"/>
    <property type="match status" value="1"/>
</dbReference>
<dbReference type="AlphaFoldDB" id="A0A2R5H0U5"/>
<dbReference type="Gene3D" id="1.10.4080.10">
    <property type="entry name" value="ADP-ribosylation/Crystallin J1"/>
    <property type="match status" value="1"/>
</dbReference>
<name>A0A2R5H0U5_9STRA</name>
<accession>A0A2R5H0U5</accession>
<reference evidence="1 2" key="1">
    <citation type="submission" date="2017-12" db="EMBL/GenBank/DDBJ databases">
        <title>Sequencing, de novo assembly and annotation of complete genome of a new Thraustochytrid species, strain FCC1311.</title>
        <authorList>
            <person name="Sedici K."/>
            <person name="Godart F."/>
            <person name="Aiese Cigliano R."/>
            <person name="Sanseverino W."/>
            <person name="Barakat M."/>
            <person name="Ortet P."/>
            <person name="Marechal E."/>
            <person name="Cagnac O."/>
            <person name="Amato A."/>
        </authorList>
    </citation>
    <scope>NUCLEOTIDE SEQUENCE [LARGE SCALE GENOMIC DNA]</scope>
</reference>
<dbReference type="PANTHER" id="PTHR16222">
    <property type="entry name" value="ADP-RIBOSYLGLYCOHYDROLASE"/>
    <property type="match status" value="1"/>
</dbReference>
<dbReference type="InterPro" id="IPR050792">
    <property type="entry name" value="ADP-ribosylglycohydrolase"/>
</dbReference>
<dbReference type="OrthoDB" id="547734at2759"/>
<dbReference type="Pfam" id="PF03747">
    <property type="entry name" value="ADP_ribosyl_GH"/>
    <property type="match status" value="1"/>
</dbReference>
<dbReference type="InterPro" id="IPR036705">
    <property type="entry name" value="Ribosyl_crysJ1_sf"/>
</dbReference>
<dbReference type="InParanoid" id="A0A2R5H0U5"/>
<evidence type="ECO:0000313" key="2">
    <source>
        <dbReference type="Proteomes" id="UP000241890"/>
    </source>
</evidence>
<dbReference type="Proteomes" id="UP000241890">
    <property type="component" value="Unassembled WGS sequence"/>
</dbReference>
<comment type="caution">
    <text evidence="1">The sequence shown here is derived from an EMBL/GenBank/DDBJ whole genome shotgun (WGS) entry which is preliminary data.</text>
</comment>
<dbReference type="InterPro" id="IPR005502">
    <property type="entry name" value="Ribosyl_crysJ1"/>
</dbReference>
<dbReference type="SUPFAM" id="SSF101478">
    <property type="entry name" value="ADP-ribosylglycohydrolase"/>
    <property type="match status" value="1"/>
</dbReference>
<keyword evidence="2" id="KW-1185">Reference proteome</keyword>
<dbReference type="EMBL" id="BEYU01000191">
    <property type="protein sequence ID" value="GBG34391.1"/>
    <property type="molecule type" value="Genomic_DNA"/>
</dbReference>
<protein>
    <submittedName>
        <fullName evidence="1">Crystallin J1A</fullName>
    </submittedName>
</protein>
<gene>
    <name evidence="1" type="ORF">FCC1311_106152</name>
</gene>
<organism evidence="1 2">
    <name type="scientific">Hondaea fermentalgiana</name>
    <dbReference type="NCBI Taxonomy" id="2315210"/>
    <lineage>
        <taxon>Eukaryota</taxon>
        <taxon>Sar</taxon>
        <taxon>Stramenopiles</taxon>
        <taxon>Bigyra</taxon>
        <taxon>Labyrinthulomycetes</taxon>
        <taxon>Thraustochytrida</taxon>
        <taxon>Thraustochytriidae</taxon>
        <taxon>Hondaea</taxon>
    </lineage>
</organism>
<sequence length="366" mass="39753">MGSVGSTKTTKAQRRLAEAVRGSLVADAACMGLHWIYDHKKLEELVKDHVAAPEFHEPPSCPFYNSNDFPGHYASGMPSPYGEEGLALIDYMSEKNGNFESGEDFAKSLFEWAQNYKGRKNHATKAFEENVLQLEKDGADAWYPACGADDAEANAFWKSVIVTARYADSPECKEKVEQAIRTHQNHEQSVEYGLALSKMLLAAANGKDLRAAIKEGALGDLSQQVIDKAEASAIESAADDGTEKVVSFVTAYSNELFADGEPDMFRNVKANSCGFPQSFVVGLKLCLDTEVVAAEREEGFDKFAYALRRNMLTGGDTCGRIPIIAGLMAAAGASVPTEWVGKTECIKTVDTYLEKVAKAVSKSSKV</sequence>
<evidence type="ECO:0000313" key="1">
    <source>
        <dbReference type="EMBL" id="GBG34391.1"/>
    </source>
</evidence>